<proteinExistence type="predicted"/>
<dbReference type="AlphaFoldDB" id="A0A2D4LME8"/>
<evidence type="ECO:0000313" key="1">
    <source>
        <dbReference type="EMBL" id="LAB22217.1"/>
    </source>
</evidence>
<accession>A0A2D4LME8</accession>
<dbReference type="EMBL" id="IACM01024077">
    <property type="protein sequence ID" value="LAB22217.1"/>
    <property type="molecule type" value="Transcribed_RNA"/>
</dbReference>
<reference evidence="1" key="1">
    <citation type="submission" date="2017-07" db="EMBL/GenBank/DDBJ databases">
        <authorList>
            <person name="Mikheyev A."/>
            <person name="Grau M."/>
        </authorList>
    </citation>
    <scope>NUCLEOTIDE SEQUENCE</scope>
    <source>
        <tissue evidence="1">Venom_gland</tissue>
    </source>
</reference>
<sequence>MPSVQILTKQSETGLVNYILKVNVNRNIISINSTWVYVGKWVQVRKDNRKSYSVFPNPCQNLEGTRLRMANLSCMHEMKDFLEKFPEKCFKLSPIGKHDTI</sequence>
<reference evidence="1" key="2">
    <citation type="submission" date="2017-11" db="EMBL/GenBank/DDBJ databases">
        <title>Coralsnake Venomics: Analyses of Venom Gland Transcriptomes and Proteomes of Six Brazilian Taxa.</title>
        <authorList>
            <person name="Aird S.D."/>
            <person name="Jorge da Silva N."/>
            <person name="Qiu L."/>
            <person name="Villar-Briones A."/>
            <person name="Aparecida-Saddi V."/>
            <person name="Campos-Telles M.P."/>
            <person name="Grau M."/>
            <person name="Mikheyev A.S."/>
        </authorList>
    </citation>
    <scope>NUCLEOTIDE SEQUENCE</scope>
    <source>
        <tissue evidence="1">Venom_gland</tissue>
    </source>
</reference>
<organism evidence="1">
    <name type="scientific">Micrurus spixii</name>
    <name type="common">Amazon coral snake</name>
    <dbReference type="NCBI Taxonomy" id="129469"/>
    <lineage>
        <taxon>Eukaryota</taxon>
        <taxon>Metazoa</taxon>
        <taxon>Chordata</taxon>
        <taxon>Craniata</taxon>
        <taxon>Vertebrata</taxon>
        <taxon>Euteleostomi</taxon>
        <taxon>Lepidosauria</taxon>
        <taxon>Squamata</taxon>
        <taxon>Bifurcata</taxon>
        <taxon>Unidentata</taxon>
        <taxon>Episquamata</taxon>
        <taxon>Toxicofera</taxon>
        <taxon>Serpentes</taxon>
        <taxon>Colubroidea</taxon>
        <taxon>Elapidae</taxon>
        <taxon>Elapinae</taxon>
        <taxon>Micrurus</taxon>
    </lineage>
</organism>
<protein>
    <submittedName>
        <fullName evidence="1">Uncharacterized protein</fullName>
    </submittedName>
</protein>
<name>A0A2D4LME8_9SAUR</name>